<dbReference type="Proteomes" id="UP000245125">
    <property type="component" value="Unassembled WGS sequence"/>
</dbReference>
<dbReference type="InterPro" id="IPR051200">
    <property type="entry name" value="Host-pathogen_enzymatic-act"/>
</dbReference>
<dbReference type="EMBL" id="OUUY01000123">
    <property type="protein sequence ID" value="SPQ01829.1"/>
    <property type="molecule type" value="Genomic_DNA"/>
</dbReference>
<dbReference type="OrthoDB" id="145213at2"/>
<name>A0A2U3QKB2_9BACT</name>
<dbReference type="AlphaFoldDB" id="A0A2U3QKB2"/>
<dbReference type="Gene3D" id="2.130.10.10">
    <property type="entry name" value="YVTN repeat-like/Quinoprotein amine dehydrogenase"/>
    <property type="match status" value="2"/>
</dbReference>
<dbReference type="InterPro" id="IPR011048">
    <property type="entry name" value="Haem_d1_sf"/>
</dbReference>
<reference evidence="3" key="1">
    <citation type="submission" date="2018-03" db="EMBL/GenBank/DDBJ databases">
        <authorList>
            <person name="Zecchin S."/>
        </authorList>
    </citation>
    <scope>NUCLEOTIDE SEQUENCE [LARGE SCALE GENOMIC DNA]</scope>
</reference>
<organism evidence="2 3">
    <name type="scientific">Candidatus Sulfobium mesophilum</name>
    <dbReference type="NCBI Taxonomy" id="2016548"/>
    <lineage>
        <taxon>Bacteria</taxon>
        <taxon>Pseudomonadati</taxon>
        <taxon>Nitrospirota</taxon>
        <taxon>Nitrospiria</taxon>
        <taxon>Nitrospirales</taxon>
        <taxon>Nitrospiraceae</taxon>
        <taxon>Candidatus Sulfobium</taxon>
    </lineage>
</organism>
<dbReference type="Pfam" id="PF02239">
    <property type="entry name" value="Cytochrom_D1"/>
    <property type="match status" value="1"/>
</dbReference>
<dbReference type="InterPro" id="IPR015943">
    <property type="entry name" value="WD40/YVTN_repeat-like_dom_sf"/>
</dbReference>
<proteinExistence type="predicted"/>
<feature type="signal peptide" evidence="1">
    <location>
        <begin position="1"/>
        <end position="28"/>
    </location>
</feature>
<dbReference type="PANTHER" id="PTHR47197:SF3">
    <property type="entry name" value="DIHYDRO-HEME D1 DEHYDROGENASE"/>
    <property type="match status" value="1"/>
</dbReference>
<feature type="chain" id="PRO_5015402569" evidence="1">
    <location>
        <begin position="29"/>
        <end position="358"/>
    </location>
</feature>
<sequence>MRKTFTVLLVLLLVLVGYSVMNSHTASADKVQVIEAKVVKAEKAPTFDATAYIAGHGGHLAIIDMKTMKPPMDMEKDRIVLSEAGSEMEGKIAGMSFEEVKKSGGSHGQALIGKTLVAGTLAGDVYKVDLKTGKKEGPFKVGEKFCGAIVGPDGHVYFEDMANGNVYVWDAKTLKTVDKMPIGKAVCGIQWTKNAEKAYITDMPTGVVYVYDWKKKKEIKQITSPEMTFIHQARMTPDGKYLWVSAPNEFDPGLKPGTHKSQIIVIDTKTDEIVKRIVLPDNVRPHDFAFTKDGKYAFVSSRTYADDSTLNVMDMKNYNLVESVSACAGCHKKAGIEVKIDKGSPLLCGIEIDWHASK</sequence>
<dbReference type="SUPFAM" id="SSF51004">
    <property type="entry name" value="C-terminal (heme d1) domain of cytochrome cd1-nitrite reductase"/>
    <property type="match status" value="1"/>
</dbReference>
<keyword evidence="3" id="KW-1185">Reference proteome</keyword>
<evidence type="ECO:0000313" key="2">
    <source>
        <dbReference type="EMBL" id="SPQ01829.1"/>
    </source>
</evidence>
<protein>
    <submittedName>
        <fullName evidence="2">Uncharacterized protein</fullName>
    </submittedName>
</protein>
<gene>
    <name evidence="2" type="ORF">NBG4_730009</name>
</gene>
<evidence type="ECO:0000256" key="1">
    <source>
        <dbReference type="SAM" id="SignalP"/>
    </source>
</evidence>
<accession>A0A2U3QKB2</accession>
<evidence type="ECO:0000313" key="3">
    <source>
        <dbReference type="Proteomes" id="UP000245125"/>
    </source>
</evidence>
<keyword evidence="1" id="KW-0732">Signal</keyword>
<dbReference type="PANTHER" id="PTHR47197">
    <property type="entry name" value="PROTEIN NIRF"/>
    <property type="match status" value="1"/>
</dbReference>